<feature type="signal peptide" evidence="2">
    <location>
        <begin position="1"/>
        <end position="24"/>
    </location>
</feature>
<sequence>MLFKKLLFFFLLSCFALSGNMAEAQKKRTNKDLFRRKAPKIRQVKPKTTVEVKQETSQDSDKPNRGEFSPVRKLSIVSEDTSSLDLGEQSLVEISEQIQMDDSVWVKIAAYYAIWDTRNINPYHKDGRQLKDTVALRLYDSKHAYKMPLVETPITSDFGFRGYRWHYGTDLDLDTGDSVKTAFDGVIRISKWDGGGYGNYLVVRHVNGLETLYGHLSKPIAKVGQYVKAGELIGWGGSTGRSSGPHLHYEVRYEGNPIDPEEIYNFPEYLLKGENFKITSALFNYYNRAKKTSSSSGASKARKVVYHKVRNGEVLGSIARKYGVSVSQITRLNRISTKTTLRVGRSLRIK</sequence>
<dbReference type="InterPro" id="IPR036779">
    <property type="entry name" value="LysM_dom_sf"/>
</dbReference>
<dbReference type="SUPFAM" id="SSF51261">
    <property type="entry name" value="Duplicated hybrid motif"/>
    <property type="match status" value="1"/>
</dbReference>
<evidence type="ECO:0000256" key="1">
    <source>
        <dbReference type="SAM" id="MobiDB-lite"/>
    </source>
</evidence>
<evidence type="ECO:0000313" key="4">
    <source>
        <dbReference type="EMBL" id="ALJ00637.1"/>
    </source>
</evidence>
<dbReference type="SMART" id="SM00257">
    <property type="entry name" value="LysM"/>
    <property type="match status" value="1"/>
</dbReference>
<dbReference type="CDD" id="cd12797">
    <property type="entry name" value="M23_peptidase"/>
    <property type="match status" value="1"/>
</dbReference>
<protein>
    <submittedName>
        <fullName evidence="4">Peptidase M23</fullName>
    </submittedName>
</protein>
<dbReference type="Gene3D" id="3.10.350.10">
    <property type="entry name" value="LysM domain"/>
    <property type="match status" value="1"/>
</dbReference>
<dbReference type="GO" id="GO:0004222">
    <property type="term" value="F:metalloendopeptidase activity"/>
    <property type="evidence" value="ECO:0007669"/>
    <property type="project" value="TreeGrafter"/>
</dbReference>
<dbReference type="Pfam" id="PF01551">
    <property type="entry name" value="Peptidase_M23"/>
    <property type="match status" value="1"/>
</dbReference>
<feature type="chain" id="PRO_5006042934" evidence="2">
    <location>
        <begin position="25"/>
        <end position="350"/>
    </location>
</feature>
<dbReference type="PROSITE" id="PS51782">
    <property type="entry name" value="LYSM"/>
    <property type="match status" value="1"/>
</dbReference>
<name>A0A0P0CVD4_9BACT</name>
<keyword evidence="5" id="KW-1185">Reference proteome</keyword>
<reference evidence="4 5" key="1">
    <citation type="submission" date="2015-08" db="EMBL/GenBank/DDBJ databases">
        <title>Complete genome sequence of Rufibacter tibetensis strain 1351t, a radiation-resistant bacterium from tibet plateau.</title>
        <authorList>
            <person name="Dai J."/>
        </authorList>
    </citation>
    <scope>NUCLEOTIDE SEQUENCE [LARGE SCALE GENOMIC DNA]</scope>
    <source>
        <strain evidence="4 5">1351</strain>
    </source>
</reference>
<gene>
    <name evidence="4" type="ORF">DC20_18720</name>
</gene>
<dbReference type="AlphaFoldDB" id="A0A0P0CVD4"/>
<keyword evidence="2" id="KW-0732">Signal</keyword>
<dbReference type="Pfam" id="PF01476">
    <property type="entry name" value="LysM"/>
    <property type="match status" value="1"/>
</dbReference>
<evidence type="ECO:0000256" key="2">
    <source>
        <dbReference type="SAM" id="SignalP"/>
    </source>
</evidence>
<feature type="compositionally biased region" description="Basic and acidic residues" evidence="1">
    <location>
        <begin position="48"/>
        <end position="65"/>
    </location>
</feature>
<dbReference type="KEGG" id="rti:DC20_18720"/>
<dbReference type="CDD" id="cd00118">
    <property type="entry name" value="LysM"/>
    <property type="match status" value="1"/>
</dbReference>
<organism evidence="4 5">
    <name type="scientific">Rufibacter tibetensis</name>
    <dbReference type="NCBI Taxonomy" id="512763"/>
    <lineage>
        <taxon>Bacteria</taxon>
        <taxon>Pseudomonadati</taxon>
        <taxon>Bacteroidota</taxon>
        <taxon>Cytophagia</taxon>
        <taxon>Cytophagales</taxon>
        <taxon>Hymenobacteraceae</taxon>
        <taxon>Rufibacter</taxon>
    </lineage>
</organism>
<proteinExistence type="predicted"/>
<feature type="region of interest" description="Disordered" evidence="1">
    <location>
        <begin position="45"/>
        <end position="68"/>
    </location>
</feature>
<evidence type="ECO:0000313" key="5">
    <source>
        <dbReference type="Proteomes" id="UP000061382"/>
    </source>
</evidence>
<dbReference type="InterPro" id="IPR018392">
    <property type="entry name" value="LysM"/>
</dbReference>
<dbReference type="InterPro" id="IPR050570">
    <property type="entry name" value="Cell_wall_metabolism_enzyme"/>
</dbReference>
<dbReference type="EMBL" id="CP012643">
    <property type="protein sequence ID" value="ALJ00637.1"/>
    <property type="molecule type" value="Genomic_DNA"/>
</dbReference>
<dbReference type="PANTHER" id="PTHR21666:SF270">
    <property type="entry name" value="MUREIN HYDROLASE ACTIVATOR ENVC"/>
    <property type="match status" value="1"/>
</dbReference>
<accession>A0A0P0CVD4</accession>
<dbReference type="STRING" id="512763.DC20_18720"/>
<dbReference type="Gene3D" id="2.70.70.10">
    <property type="entry name" value="Glucose Permease (Domain IIA)"/>
    <property type="match status" value="1"/>
</dbReference>
<dbReference type="Proteomes" id="UP000061382">
    <property type="component" value="Chromosome"/>
</dbReference>
<dbReference type="InterPro" id="IPR016047">
    <property type="entry name" value="M23ase_b-sheet_dom"/>
</dbReference>
<feature type="domain" description="LysM" evidence="3">
    <location>
        <begin position="305"/>
        <end position="349"/>
    </location>
</feature>
<dbReference type="PATRIC" id="fig|512763.3.peg.4110"/>
<dbReference type="SUPFAM" id="SSF54106">
    <property type="entry name" value="LysM domain"/>
    <property type="match status" value="1"/>
</dbReference>
<dbReference type="InterPro" id="IPR011055">
    <property type="entry name" value="Dup_hybrid_motif"/>
</dbReference>
<evidence type="ECO:0000259" key="3">
    <source>
        <dbReference type="PROSITE" id="PS51782"/>
    </source>
</evidence>
<dbReference type="PANTHER" id="PTHR21666">
    <property type="entry name" value="PEPTIDASE-RELATED"/>
    <property type="match status" value="1"/>
</dbReference>